<evidence type="ECO:0000313" key="1">
    <source>
        <dbReference type="EMBL" id="PZG20619.1"/>
    </source>
</evidence>
<comment type="caution">
    <text evidence="1">The sequence shown here is derived from an EMBL/GenBank/DDBJ whole genome shotgun (WGS) entry which is preliminary data.</text>
</comment>
<evidence type="ECO:0000313" key="2">
    <source>
        <dbReference type="Proteomes" id="UP000249304"/>
    </source>
</evidence>
<proteinExistence type="predicted"/>
<dbReference type="EMBL" id="POUD01000024">
    <property type="protein sequence ID" value="PZG20619.1"/>
    <property type="molecule type" value="Genomic_DNA"/>
</dbReference>
<evidence type="ECO:0008006" key="3">
    <source>
        <dbReference type="Google" id="ProtNLM"/>
    </source>
</evidence>
<dbReference type="Proteomes" id="UP000249304">
    <property type="component" value="Unassembled WGS sequence"/>
</dbReference>
<reference evidence="1 2" key="1">
    <citation type="submission" date="2018-01" db="EMBL/GenBank/DDBJ databases">
        <title>Draft genome sequence of Nonomuraea sp. KC333.</title>
        <authorList>
            <person name="Sahin N."/>
            <person name="Saygin H."/>
            <person name="Ay H."/>
        </authorList>
    </citation>
    <scope>NUCLEOTIDE SEQUENCE [LARGE SCALE GENOMIC DNA]</scope>
    <source>
        <strain evidence="1 2">KC333</strain>
    </source>
</reference>
<protein>
    <recommendedName>
        <fullName evidence="3">Intracellular proteinase inhibitor BsuPI domain-containing protein</fullName>
    </recommendedName>
</protein>
<sequence>MDAISSLSRPYVYVWIEGAYGTETVQLAFTGVGVKPTEDDWRAAEWNTASITREGAEARVLVGPGSPNELPVGTYDVWARVTAPVEQPVMLAGQLPIV</sequence>
<keyword evidence="2" id="KW-1185">Reference proteome</keyword>
<dbReference type="RefSeq" id="WP_111177995.1">
    <property type="nucleotide sequence ID" value="NZ_POUD01000024.1"/>
</dbReference>
<dbReference type="AlphaFoldDB" id="A0A2W2EUZ4"/>
<dbReference type="OrthoDB" id="3542877at2"/>
<name>A0A2W2EUZ4_9ACTN</name>
<organism evidence="1 2">
    <name type="scientific">Nonomuraea aridisoli</name>
    <dbReference type="NCBI Taxonomy" id="2070368"/>
    <lineage>
        <taxon>Bacteria</taxon>
        <taxon>Bacillati</taxon>
        <taxon>Actinomycetota</taxon>
        <taxon>Actinomycetes</taxon>
        <taxon>Streptosporangiales</taxon>
        <taxon>Streptosporangiaceae</taxon>
        <taxon>Nonomuraea</taxon>
    </lineage>
</organism>
<accession>A0A2W2EUZ4</accession>
<gene>
    <name evidence="1" type="ORF">C1J01_08950</name>
</gene>